<evidence type="ECO:0000256" key="5">
    <source>
        <dbReference type="ARBA" id="ARBA00023136"/>
    </source>
</evidence>
<dbReference type="OrthoDB" id="2126698at2759"/>
<dbReference type="GO" id="GO:0016020">
    <property type="term" value="C:membrane"/>
    <property type="evidence" value="ECO:0007669"/>
    <property type="project" value="UniProtKB-SubCell"/>
</dbReference>
<keyword evidence="8" id="KW-1185">Reference proteome</keyword>
<feature type="transmembrane region" description="Helical" evidence="6">
    <location>
        <begin position="434"/>
        <end position="455"/>
    </location>
</feature>
<evidence type="ECO:0000256" key="4">
    <source>
        <dbReference type="ARBA" id="ARBA00022989"/>
    </source>
</evidence>
<dbReference type="InterPro" id="IPR044644">
    <property type="entry name" value="DinF-like"/>
</dbReference>
<dbReference type="PANTHER" id="PTHR42893:SF45">
    <property type="entry name" value="PROTEIN DETOXIFICATION 45, CHLOROPLASTIC"/>
    <property type="match status" value="1"/>
</dbReference>
<dbReference type="GO" id="GO:0042910">
    <property type="term" value="F:xenobiotic transmembrane transporter activity"/>
    <property type="evidence" value="ECO:0007669"/>
    <property type="project" value="InterPro"/>
</dbReference>
<evidence type="ECO:0000313" key="8">
    <source>
        <dbReference type="Proteomes" id="UP000623129"/>
    </source>
</evidence>
<dbReference type="AlphaFoldDB" id="A0A833VG36"/>
<feature type="transmembrane region" description="Helical" evidence="6">
    <location>
        <begin position="289"/>
        <end position="311"/>
    </location>
</feature>
<sequence>MKAICQQSLLPRLSEASSNEKANKRIISSSTHGYFARQKNTINISRNFPLKDLKLQSVALHKRRPLLLANSQSFSDYSLSSDNGGKTFGQDKESPLVSFKEAASNLVGNPVGGTHDSSARNELILLALPAIVAQAIDPFSQLMETAYIGRLGSVELASAGVAVMVFNLISKLFNIPLLSVTTSFVAEEISKNSISDNASQYGHMTGEKMRLPSVSSALLLASGIGIIEAIGLFFGSGIFLNLMGVSAVSPMRCPSEMFLKLRALGAPAVVLTLAMQGVFRGFKDTKTPVLYLGVGNLSSVVLLPVLVYSLGLGVTGAALATVASQYLTMFLLMWSLGKRVELLPPKLEDLQFAGYIKSGRGLLLGRTLAVLLTMTLGTAMATRQGPITMAGHQICLQLWLAVSLLSDAMAVSAQALIASAFAKSDYKKVKEVAYYALKIGVFAGIALAIGLGASFGRLAELFTKDPEVLQVVKSGVLFVSASQPINGLAFIFDGLHYGVSDFSYAALAMMSVGAISSLFLLFAPNFYGLPGVWVGLTLFMGLRAVAGILRLQSKSGPWWFLHREDLKPEAIRPVTDSIFSSGEQKILDPMELDPLRSDYDYVTPSTD</sequence>
<evidence type="ECO:0000256" key="3">
    <source>
        <dbReference type="ARBA" id="ARBA00022692"/>
    </source>
</evidence>
<comment type="caution">
    <text evidence="7">The sequence shown here is derived from an EMBL/GenBank/DDBJ whole genome shotgun (WGS) entry which is preliminary data.</text>
</comment>
<organism evidence="7 8">
    <name type="scientific">Carex littledalei</name>
    <dbReference type="NCBI Taxonomy" id="544730"/>
    <lineage>
        <taxon>Eukaryota</taxon>
        <taxon>Viridiplantae</taxon>
        <taxon>Streptophyta</taxon>
        <taxon>Embryophyta</taxon>
        <taxon>Tracheophyta</taxon>
        <taxon>Spermatophyta</taxon>
        <taxon>Magnoliopsida</taxon>
        <taxon>Liliopsida</taxon>
        <taxon>Poales</taxon>
        <taxon>Cyperaceae</taxon>
        <taxon>Cyperoideae</taxon>
        <taxon>Cariceae</taxon>
        <taxon>Carex</taxon>
        <taxon>Carex subgen. Euthyceras</taxon>
    </lineage>
</organism>
<dbReference type="GO" id="GO:0015297">
    <property type="term" value="F:antiporter activity"/>
    <property type="evidence" value="ECO:0007669"/>
    <property type="project" value="InterPro"/>
</dbReference>
<dbReference type="EMBL" id="SWLB01000021">
    <property type="protein sequence ID" value="KAF3324885.1"/>
    <property type="molecule type" value="Genomic_DNA"/>
</dbReference>
<dbReference type="NCBIfam" id="TIGR00797">
    <property type="entry name" value="matE"/>
    <property type="match status" value="1"/>
</dbReference>
<feature type="transmembrane region" description="Helical" evidence="6">
    <location>
        <begin position="263"/>
        <end position="282"/>
    </location>
</feature>
<gene>
    <name evidence="7" type="ORF">FCM35_KLT11042</name>
</gene>
<proteinExistence type="inferred from homology"/>
<dbReference type="Proteomes" id="UP000623129">
    <property type="component" value="Unassembled WGS sequence"/>
</dbReference>
<feature type="transmembrane region" description="Helical" evidence="6">
    <location>
        <begin position="217"/>
        <end position="243"/>
    </location>
</feature>
<feature type="transmembrane region" description="Helical" evidence="6">
    <location>
        <begin position="317"/>
        <end position="337"/>
    </location>
</feature>
<accession>A0A833VG36</accession>
<dbReference type="InterPro" id="IPR002528">
    <property type="entry name" value="MATE_fam"/>
</dbReference>
<protein>
    <recommendedName>
        <fullName evidence="6">Protein DETOXIFICATION</fullName>
    </recommendedName>
    <alternativeName>
        <fullName evidence="6">Multidrug and toxic compound extrusion protein</fullName>
    </alternativeName>
</protein>
<comment type="subcellular location">
    <subcellularLocation>
        <location evidence="1">Membrane</location>
        <topology evidence="1">Multi-pass membrane protein</topology>
    </subcellularLocation>
</comment>
<keyword evidence="5 6" id="KW-0472">Membrane</keyword>
<dbReference type="CDD" id="cd13136">
    <property type="entry name" value="MATE_DinF_like"/>
    <property type="match status" value="1"/>
</dbReference>
<comment type="caution">
    <text evidence="6">Lacks conserved residue(s) required for the propagation of feature annotation.</text>
</comment>
<evidence type="ECO:0000256" key="2">
    <source>
        <dbReference type="ARBA" id="ARBA00010199"/>
    </source>
</evidence>
<dbReference type="PANTHER" id="PTHR42893">
    <property type="entry name" value="PROTEIN DETOXIFICATION 44, CHLOROPLASTIC-RELATED"/>
    <property type="match status" value="1"/>
</dbReference>
<evidence type="ECO:0000313" key="7">
    <source>
        <dbReference type="EMBL" id="KAF3324885.1"/>
    </source>
</evidence>
<comment type="similarity">
    <text evidence="2 6">Belongs to the multi antimicrobial extrusion (MATE) (TC 2.A.66.1) family.</text>
</comment>
<dbReference type="Pfam" id="PF01554">
    <property type="entry name" value="MatE"/>
    <property type="match status" value="2"/>
</dbReference>
<name>A0A833VG36_9POAL</name>
<evidence type="ECO:0000256" key="1">
    <source>
        <dbReference type="ARBA" id="ARBA00004141"/>
    </source>
</evidence>
<keyword evidence="3 6" id="KW-0812">Transmembrane</keyword>
<feature type="transmembrane region" description="Helical" evidence="6">
    <location>
        <begin position="504"/>
        <end position="526"/>
    </location>
</feature>
<keyword evidence="4 6" id="KW-1133">Transmembrane helix</keyword>
<feature type="transmembrane region" description="Helical" evidence="6">
    <location>
        <begin position="358"/>
        <end position="378"/>
    </location>
</feature>
<feature type="transmembrane region" description="Helical" evidence="6">
    <location>
        <begin position="532"/>
        <end position="551"/>
    </location>
</feature>
<feature type="transmembrane region" description="Helical" evidence="6">
    <location>
        <begin position="398"/>
        <end position="422"/>
    </location>
</feature>
<evidence type="ECO:0000256" key="6">
    <source>
        <dbReference type="RuleBase" id="RU004914"/>
    </source>
</evidence>
<reference evidence="7" key="1">
    <citation type="submission" date="2020-01" db="EMBL/GenBank/DDBJ databases">
        <title>Genome sequence of Kobresia littledalei, the first chromosome-level genome in the family Cyperaceae.</title>
        <authorList>
            <person name="Qu G."/>
        </authorList>
    </citation>
    <scope>NUCLEOTIDE SEQUENCE</scope>
    <source>
        <strain evidence="7">C.B.Clarke</strain>
        <tissue evidence="7">Leaf</tissue>
    </source>
</reference>